<reference evidence="2" key="1">
    <citation type="submission" date="2022-05" db="EMBL/GenBank/DDBJ databases">
        <title>Schlegelella sp. nov., isolated from mangrove soil.</title>
        <authorList>
            <person name="Liu Y."/>
            <person name="Ge X."/>
            <person name="Liu W."/>
        </authorList>
    </citation>
    <scope>NUCLEOTIDE SEQUENCE</scope>
    <source>
        <strain evidence="2">S2-27</strain>
    </source>
</reference>
<dbReference type="InterPro" id="IPR002545">
    <property type="entry name" value="CheW-lke_dom"/>
</dbReference>
<dbReference type="Pfam" id="PF01584">
    <property type="entry name" value="CheW"/>
    <property type="match status" value="1"/>
</dbReference>
<dbReference type="SMART" id="SM00260">
    <property type="entry name" value="CheW"/>
    <property type="match status" value="1"/>
</dbReference>
<evidence type="ECO:0000313" key="3">
    <source>
        <dbReference type="Proteomes" id="UP001165541"/>
    </source>
</evidence>
<dbReference type="RefSeq" id="WP_251776873.1">
    <property type="nucleotide sequence ID" value="NZ_JAMKFE010000002.1"/>
</dbReference>
<dbReference type="SUPFAM" id="SSF50341">
    <property type="entry name" value="CheW-like"/>
    <property type="match status" value="1"/>
</dbReference>
<comment type="caution">
    <text evidence="2">The sequence shown here is derived from an EMBL/GenBank/DDBJ whole genome shotgun (WGS) entry which is preliminary data.</text>
</comment>
<accession>A0ABT0YK50</accession>
<protein>
    <submittedName>
        <fullName evidence="2">Chemotaxis protein CheW</fullName>
    </submittedName>
</protein>
<organism evidence="2 3">
    <name type="scientific">Caldimonas mangrovi</name>
    <dbReference type="NCBI Taxonomy" id="2944811"/>
    <lineage>
        <taxon>Bacteria</taxon>
        <taxon>Pseudomonadati</taxon>
        <taxon>Pseudomonadota</taxon>
        <taxon>Betaproteobacteria</taxon>
        <taxon>Burkholderiales</taxon>
        <taxon>Sphaerotilaceae</taxon>
        <taxon>Caldimonas</taxon>
    </lineage>
</organism>
<name>A0ABT0YK50_9BURK</name>
<evidence type="ECO:0000259" key="1">
    <source>
        <dbReference type="PROSITE" id="PS50851"/>
    </source>
</evidence>
<dbReference type="Gene3D" id="2.40.50.180">
    <property type="entry name" value="CheA-289, Domain 4"/>
    <property type="match status" value="1"/>
</dbReference>
<evidence type="ECO:0000313" key="2">
    <source>
        <dbReference type="EMBL" id="MCM5678739.1"/>
    </source>
</evidence>
<dbReference type="Proteomes" id="UP001165541">
    <property type="component" value="Unassembled WGS sequence"/>
</dbReference>
<dbReference type="EMBL" id="JAMKFE010000002">
    <property type="protein sequence ID" value="MCM5678739.1"/>
    <property type="molecule type" value="Genomic_DNA"/>
</dbReference>
<sequence length="179" mass="19326">MAKKEALRELQSRLAERLQAARTEARTANWLAVESAGQGFLLPLSDAGEIFPFGAFVAVPHTTPWFLGVANLRGGLHGLVDLAGFLGFRNTAAAVTPSDSLRDQARLVAFNPMLEINCALLVERLAGLRGKEQLQPEADDGQAKPAFVGGRYRDGQGRRWQELSLSALAGDEAFLRIVG</sequence>
<keyword evidence="3" id="KW-1185">Reference proteome</keyword>
<proteinExistence type="predicted"/>
<dbReference type="InterPro" id="IPR036061">
    <property type="entry name" value="CheW-like_dom_sf"/>
</dbReference>
<gene>
    <name evidence="2" type="ORF">M8A51_04235</name>
</gene>
<feature type="domain" description="CheW-like" evidence="1">
    <location>
        <begin position="27"/>
        <end position="174"/>
    </location>
</feature>
<dbReference type="PROSITE" id="PS50851">
    <property type="entry name" value="CHEW"/>
    <property type="match status" value="1"/>
</dbReference>